<keyword evidence="1" id="KW-0472">Membrane</keyword>
<proteinExistence type="predicted"/>
<sequence length="105" mass="11486">MTFRVLLAYRHTQEGHRASASGKGGQTMFWIIVLSVIAVVLIGAAVYDRVNSDNNWKSRGHLRQNLRRGPRIDGDRDGARLASAHMHKVYQNNTFGGSGSGGHGV</sequence>
<evidence type="ECO:0000313" key="3">
    <source>
        <dbReference type="Proteomes" id="UP000320806"/>
    </source>
</evidence>
<keyword evidence="1" id="KW-0812">Transmembrane</keyword>
<dbReference type="AlphaFoldDB" id="A0A542EK48"/>
<dbReference type="EMBL" id="VFMO01000001">
    <property type="protein sequence ID" value="TQJ15705.1"/>
    <property type="molecule type" value="Genomic_DNA"/>
</dbReference>
<accession>A0A542EK48</accession>
<reference evidence="2 3" key="1">
    <citation type="submission" date="2019-06" db="EMBL/GenBank/DDBJ databases">
        <title>Sequencing the genomes of 1000 actinobacteria strains.</title>
        <authorList>
            <person name="Klenk H.-P."/>
        </authorList>
    </citation>
    <scope>NUCLEOTIDE SEQUENCE [LARGE SCALE GENOMIC DNA]</scope>
    <source>
        <strain evidence="2 3">DSM 19828</strain>
    </source>
</reference>
<keyword evidence="3" id="KW-1185">Reference proteome</keyword>
<protein>
    <submittedName>
        <fullName evidence="2">Uncharacterized protein</fullName>
    </submittedName>
</protein>
<comment type="caution">
    <text evidence="2">The sequence shown here is derived from an EMBL/GenBank/DDBJ whole genome shotgun (WGS) entry which is preliminary data.</text>
</comment>
<evidence type="ECO:0000256" key="1">
    <source>
        <dbReference type="SAM" id="Phobius"/>
    </source>
</evidence>
<dbReference type="Proteomes" id="UP000320806">
    <property type="component" value="Unassembled WGS sequence"/>
</dbReference>
<feature type="transmembrane region" description="Helical" evidence="1">
    <location>
        <begin position="27"/>
        <end position="47"/>
    </location>
</feature>
<gene>
    <name evidence="2" type="ORF">FB459_3263</name>
</gene>
<evidence type="ECO:0000313" key="2">
    <source>
        <dbReference type="EMBL" id="TQJ15705.1"/>
    </source>
</evidence>
<keyword evidence="1" id="KW-1133">Transmembrane helix</keyword>
<organism evidence="2 3">
    <name type="scientific">Yimella lutea</name>
    <dbReference type="NCBI Taxonomy" id="587872"/>
    <lineage>
        <taxon>Bacteria</taxon>
        <taxon>Bacillati</taxon>
        <taxon>Actinomycetota</taxon>
        <taxon>Actinomycetes</taxon>
        <taxon>Micrococcales</taxon>
        <taxon>Dermacoccaceae</taxon>
        <taxon>Yimella</taxon>
    </lineage>
</organism>
<name>A0A542EK48_9MICO</name>